<keyword evidence="3" id="KW-1185">Reference proteome</keyword>
<dbReference type="PANTHER" id="PTHR47723">
    <property type="entry name" value="OS05G0353850 PROTEIN"/>
    <property type="match status" value="1"/>
</dbReference>
<dbReference type="InterPro" id="IPR044730">
    <property type="entry name" value="RNase_H-like_dom_plant"/>
</dbReference>
<dbReference type="SUPFAM" id="SSF53098">
    <property type="entry name" value="Ribonuclease H-like"/>
    <property type="match status" value="1"/>
</dbReference>
<feature type="domain" description="RNase H type-1" evidence="1">
    <location>
        <begin position="9"/>
        <end position="129"/>
    </location>
</feature>
<reference evidence="2 3" key="1">
    <citation type="journal article" date="2024" name="G3 (Bethesda)">
        <title>Genome assembly of Hibiscus sabdariffa L. provides insights into metabolisms of medicinal natural products.</title>
        <authorList>
            <person name="Kim T."/>
        </authorList>
    </citation>
    <scope>NUCLEOTIDE SEQUENCE [LARGE SCALE GENOMIC DNA]</scope>
    <source>
        <strain evidence="2">TK-2024</strain>
        <tissue evidence="2">Old leaves</tissue>
    </source>
</reference>
<evidence type="ECO:0000313" key="3">
    <source>
        <dbReference type="Proteomes" id="UP001396334"/>
    </source>
</evidence>
<evidence type="ECO:0000259" key="1">
    <source>
        <dbReference type="Pfam" id="PF13456"/>
    </source>
</evidence>
<evidence type="ECO:0000313" key="2">
    <source>
        <dbReference type="EMBL" id="KAK8490915.1"/>
    </source>
</evidence>
<dbReference type="PANTHER" id="PTHR47723:SF13">
    <property type="entry name" value="PUTATIVE-RELATED"/>
    <property type="match status" value="1"/>
</dbReference>
<dbReference type="InterPro" id="IPR053151">
    <property type="entry name" value="RNase_H-like"/>
</dbReference>
<dbReference type="Proteomes" id="UP001396334">
    <property type="component" value="Unassembled WGS sequence"/>
</dbReference>
<dbReference type="InterPro" id="IPR036397">
    <property type="entry name" value="RNaseH_sf"/>
</dbReference>
<dbReference type="InterPro" id="IPR012337">
    <property type="entry name" value="RNaseH-like_sf"/>
</dbReference>
<proteinExistence type="predicted"/>
<dbReference type="EMBL" id="JBBPBN010000270">
    <property type="protein sequence ID" value="KAK8490915.1"/>
    <property type="molecule type" value="Genomic_DNA"/>
</dbReference>
<protein>
    <recommendedName>
        <fullName evidence="1">RNase H type-1 domain-containing protein</fullName>
    </recommendedName>
</protein>
<organism evidence="2 3">
    <name type="scientific">Hibiscus sabdariffa</name>
    <name type="common">roselle</name>
    <dbReference type="NCBI Taxonomy" id="183260"/>
    <lineage>
        <taxon>Eukaryota</taxon>
        <taxon>Viridiplantae</taxon>
        <taxon>Streptophyta</taxon>
        <taxon>Embryophyta</taxon>
        <taxon>Tracheophyta</taxon>
        <taxon>Spermatophyta</taxon>
        <taxon>Magnoliopsida</taxon>
        <taxon>eudicotyledons</taxon>
        <taxon>Gunneridae</taxon>
        <taxon>Pentapetalae</taxon>
        <taxon>rosids</taxon>
        <taxon>malvids</taxon>
        <taxon>Malvales</taxon>
        <taxon>Malvaceae</taxon>
        <taxon>Malvoideae</taxon>
        <taxon>Hibiscus</taxon>
    </lineage>
</organism>
<comment type="caution">
    <text evidence="2">The sequence shown here is derived from an EMBL/GenBank/DDBJ whole genome shotgun (WGS) entry which is preliminary data.</text>
</comment>
<name>A0ABR2ACN2_9ROSI</name>
<accession>A0ABR2ACN2</accession>
<dbReference type="CDD" id="cd06222">
    <property type="entry name" value="RNase_H_like"/>
    <property type="match status" value="1"/>
</dbReference>
<dbReference type="InterPro" id="IPR002156">
    <property type="entry name" value="RNaseH_domain"/>
</dbReference>
<gene>
    <name evidence="2" type="ORF">V6N11_073349</name>
</gene>
<dbReference type="Gene3D" id="3.30.420.10">
    <property type="entry name" value="Ribonuclease H-like superfamily/Ribonuclease H"/>
    <property type="match status" value="1"/>
</dbReference>
<sequence length="156" mass="17115">MAEGWFLANSDAGCRLEDGSATCGGVIRNHEGHWVRGVAKFIGVCSALEAEVWGAYVTLLAARNLGITRILLLLDCLEVVQMVQLVSLPPGAPTIMMHLRELFSYDWCVEVHHIDRKRNRLAHDLAKLADGPSLCPIYFSHPPVSFVLSDYANGIG</sequence>
<dbReference type="Pfam" id="PF13456">
    <property type="entry name" value="RVT_3"/>
    <property type="match status" value="1"/>
</dbReference>